<evidence type="ECO:0000256" key="4">
    <source>
        <dbReference type="ARBA" id="ARBA00022771"/>
    </source>
</evidence>
<dbReference type="AlphaFoldDB" id="A0A137NPP3"/>
<keyword evidence="6" id="KW-0805">Transcription regulation</keyword>
<dbReference type="PANTHER" id="PTHR23235">
    <property type="entry name" value="KRUEPPEL-LIKE TRANSCRIPTION FACTOR"/>
    <property type="match status" value="1"/>
</dbReference>
<keyword evidence="7" id="KW-0238">DNA-binding</keyword>
<keyword evidence="4 10" id="KW-0863">Zinc-finger</keyword>
<evidence type="ECO:0000256" key="5">
    <source>
        <dbReference type="ARBA" id="ARBA00022833"/>
    </source>
</evidence>
<feature type="non-terminal residue" evidence="12">
    <location>
        <position position="1"/>
    </location>
</feature>
<dbReference type="PROSITE" id="PS00028">
    <property type="entry name" value="ZINC_FINGER_C2H2_1"/>
    <property type="match status" value="1"/>
</dbReference>
<evidence type="ECO:0000256" key="9">
    <source>
        <dbReference type="ARBA" id="ARBA00023242"/>
    </source>
</evidence>
<dbReference type="PROSITE" id="PS50157">
    <property type="entry name" value="ZINC_FINGER_C2H2_2"/>
    <property type="match status" value="2"/>
</dbReference>
<dbReference type="GO" id="GO:0000981">
    <property type="term" value="F:DNA-binding transcription factor activity, RNA polymerase II-specific"/>
    <property type="evidence" value="ECO:0007669"/>
    <property type="project" value="TreeGrafter"/>
</dbReference>
<keyword evidence="5" id="KW-0862">Zinc</keyword>
<evidence type="ECO:0000256" key="6">
    <source>
        <dbReference type="ARBA" id="ARBA00023015"/>
    </source>
</evidence>
<evidence type="ECO:0000256" key="7">
    <source>
        <dbReference type="ARBA" id="ARBA00023125"/>
    </source>
</evidence>
<reference evidence="12 13" key="1">
    <citation type="journal article" date="2015" name="Genome Biol. Evol.">
        <title>Phylogenomic analyses indicate that early fungi evolved digesting cell walls of algal ancestors of land plants.</title>
        <authorList>
            <person name="Chang Y."/>
            <person name="Wang S."/>
            <person name="Sekimoto S."/>
            <person name="Aerts A.L."/>
            <person name="Choi C."/>
            <person name="Clum A."/>
            <person name="LaButti K.M."/>
            <person name="Lindquist E.A."/>
            <person name="Yee Ngan C."/>
            <person name="Ohm R.A."/>
            <person name="Salamov A.A."/>
            <person name="Grigoriev I.V."/>
            <person name="Spatafora J.W."/>
            <person name="Berbee M.L."/>
        </authorList>
    </citation>
    <scope>NUCLEOTIDE SEQUENCE [LARGE SCALE GENOMIC DNA]</scope>
    <source>
        <strain evidence="12 13">NRRL 28638</strain>
    </source>
</reference>
<name>A0A137NPP3_CONC2</name>
<dbReference type="Gene3D" id="3.30.160.60">
    <property type="entry name" value="Classic Zinc Finger"/>
    <property type="match status" value="2"/>
</dbReference>
<evidence type="ECO:0000256" key="8">
    <source>
        <dbReference type="ARBA" id="ARBA00023163"/>
    </source>
</evidence>
<sequence length="50" mass="6073">YKCTLCPKEFYYKSSLSRHFLKHTGKKRFSCNVCKKSFNRKDSLNQHRKT</sequence>
<evidence type="ECO:0000256" key="1">
    <source>
        <dbReference type="ARBA" id="ARBA00004123"/>
    </source>
</evidence>
<keyword evidence="9" id="KW-0539">Nucleus</keyword>
<keyword evidence="3" id="KW-0677">Repeat</keyword>
<dbReference type="STRING" id="796925.A0A137NPP3"/>
<comment type="subcellular location">
    <subcellularLocation>
        <location evidence="1">Nucleus</location>
    </subcellularLocation>
</comment>
<dbReference type="InterPro" id="IPR013087">
    <property type="entry name" value="Znf_C2H2_type"/>
</dbReference>
<keyword evidence="8" id="KW-0804">Transcription</keyword>
<dbReference type="Proteomes" id="UP000070444">
    <property type="component" value="Unassembled WGS sequence"/>
</dbReference>
<keyword evidence="13" id="KW-1185">Reference proteome</keyword>
<evidence type="ECO:0000256" key="2">
    <source>
        <dbReference type="ARBA" id="ARBA00022723"/>
    </source>
</evidence>
<dbReference type="EMBL" id="KQ965247">
    <property type="protein sequence ID" value="KXN64710.1"/>
    <property type="molecule type" value="Genomic_DNA"/>
</dbReference>
<accession>A0A137NPP3</accession>
<protein>
    <recommendedName>
        <fullName evidence="11">C2H2-type domain-containing protein</fullName>
    </recommendedName>
</protein>
<dbReference type="GO" id="GO:0005634">
    <property type="term" value="C:nucleus"/>
    <property type="evidence" value="ECO:0007669"/>
    <property type="project" value="UniProtKB-SubCell"/>
</dbReference>
<dbReference type="SUPFAM" id="SSF57667">
    <property type="entry name" value="beta-beta-alpha zinc fingers"/>
    <property type="match status" value="1"/>
</dbReference>
<dbReference type="InterPro" id="IPR036236">
    <property type="entry name" value="Znf_C2H2_sf"/>
</dbReference>
<feature type="non-terminal residue" evidence="12">
    <location>
        <position position="50"/>
    </location>
</feature>
<proteinExistence type="predicted"/>
<dbReference type="OrthoDB" id="9439903at2759"/>
<dbReference type="Pfam" id="PF00096">
    <property type="entry name" value="zf-C2H2"/>
    <property type="match status" value="1"/>
</dbReference>
<dbReference type="FunFam" id="3.30.160.60:FF:000325">
    <property type="entry name" value="ZFP90 zinc finger protein"/>
    <property type="match status" value="1"/>
</dbReference>
<dbReference type="GO" id="GO:0000978">
    <property type="term" value="F:RNA polymerase II cis-regulatory region sequence-specific DNA binding"/>
    <property type="evidence" value="ECO:0007669"/>
    <property type="project" value="TreeGrafter"/>
</dbReference>
<evidence type="ECO:0000256" key="3">
    <source>
        <dbReference type="ARBA" id="ARBA00022737"/>
    </source>
</evidence>
<evidence type="ECO:0000313" key="12">
    <source>
        <dbReference type="EMBL" id="KXN64710.1"/>
    </source>
</evidence>
<dbReference type="SMART" id="SM00355">
    <property type="entry name" value="ZnF_C2H2"/>
    <property type="match status" value="2"/>
</dbReference>
<keyword evidence="2" id="KW-0479">Metal-binding</keyword>
<organism evidence="12 13">
    <name type="scientific">Conidiobolus coronatus (strain ATCC 28846 / CBS 209.66 / NRRL 28638)</name>
    <name type="common">Delacroixia coronata</name>
    <dbReference type="NCBI Taxonomy" id="796925"/>
    <lineage>
        <taxon>Eukaryota</taxon>
        <taxon>Fungi</taxon>
        <taxon>Fungi incertae sedis</taxon>
        <taxon>Zoopagomycota</taxon>
        <taxon>Entomophthoromycotina</taxon>
        <taxon>Entomophthoromycetes</taxon>
        <taxon>Entomophthorales</taxon>
        <taxon>Ancylistaceae</taxon>
        <taxon>Conidiobolus</taxon>
    </lineage>
</organism>
<dbReference type="PANTHER" id="PTHR23235:SF120">
    <property type="entry name" value="KRUPPEL-LIKE FACTOR 15"/>
    <property type="match status" value="1"/>
</dbReference>
<evidence type="ECO:0000259" key="11">
    <source>
        <dbReference type="PROSITE" id="PS50157"/>
    </source>
</evidence>
<feature type="domain" description="C2H2-type" evidence="11">
    <location>
        <begin position="29"/>
        <end position="50"/>
    </location>
</feature>
<dbReference type="Pfam" id="PF13912">
    <property type="entry name" value="zf-C2H2_6"/>
    <property type="match status" value="1"/>
</dbReference>
<dbReference type="GO" id="GO:0008270">
    <property type="term" value="F:zinc ion binding"/>
    <property type="evidence" value="ECO:0007669"/>
    <property type="project" value="UniProtKB-KW"/>
</dbReference>
<feature type="domain" description="C2H2-type" evidence="11">
    <location>
        <begin position="1"/>
        <end position="28"/>
    </location>
</feature>
<dbReference type="FunFam" id="3.30.160.60:FF:000624">
    <property type="entry name" value="zinc finger protein 697"/>
    <property type="match status" value="1"/>
</dbReference>
<gene>
    <name evidence="12" type="ORF">CONCODRAFT_24931</name>
</gene>
<evidence type="ECO:0000256" key="10">
    <source>
        <dbReference type="PROSITE-ProRule" id="PRU00042"/>
    </source>
</evidence>
<evidence type="ECO:0000313" key="13">
    <source>
        <dbReference type="Proteomes" id="UP000070444"/>
    </source>
</evidence>